<proteinExistence type="predicted"/>
<evidence type="ECO:0000313" key="2">
    <source>
        <dbReference type="Proteomes" id="UP001324185"/>
    </source>
</evidence>
<dbReference type="EMBL" id="CP140158">
    <property type="protein sequence ID" value="WQG85678.1"/>
    <property type="molecule type" value="Genomic_DNA"/>
</dbReference>
<evidence type="ECO:0008006" key="3">
    <source>
        <dbReference type="Google" id="ProtNLM"/>
    </source>
</evidence>
<organism evidence="1 2">
    <name type="scientific">Kangiella aquimarina</name>
    <dbReference type="NCBI Taxonomy" id="261965"/>
    <lineage>
        <taxon>Bacteria</taxon>
        <taxon>Pseudomonadati</taxon>
        <taxon>Pseudomonadota</taxon>
        <taxon>Gammaproteobacteria</taxon>
        <taxon>Kangiellales</taxon>
        <taxon>Kangiellaceae</taxon>
        <taxon>Kangiella</taxon>
    </lineage>
</organism>
<reference evidence="1 2" key="1">
    <citation type="submission" date="2023-11" db="EMBL/GenBank/DDBJ databases">
        <title>MicrobeMod: A computational toolkit for identifying prokaryotic methylation and restriction-modification with nanopore sequencing.</title>
        <authorList>
            <person name="Crits-Christoph A."/>
            <person name="Kang S.C."/>
            <person name="Lee H."/>
            <person name="Ostrov N."/>
        </authorList>
    </citation>
    <scope>NUCLEOTIDE SEQUENCE [LARGE SCALE GENOMIC DNA]</scope>
    <source>
        <strain evidence="1 2">DSMZ 16071</strain>
    </source>
</reference>
<name>A0ABZ0X541_9GAMM</name>
<dbReference type="PROSITE" id="PS51257">
    <property type="entry name" value="PROKAR_LIPOPROTEIN"/>
    <property type="match status" value="1"/>
</dbReference>
<sequence length="200" mass="22522">MKIIIVICVSLLLAGCQITPDKIHTGTFQIVIKSVDEPDSEEYFLYFQAPYIDGHSIPQKLKNDLNTSLRWKWLNSDSPPNTCFVAKTYNSNTSSYDYDIGLAMLELTKTQISGSLYSFPDAGMNINLVIDENNLVTGTTEWWGGVWIVVEVDENGNRIDGQEDIPDESSGVRHRGKKQGITSINQCFEHMMQVLPELNK</sequence>
<dbReference type="RefSeq" id="WP_018623672.1">
    <property type="nucleotide sequence ID" value="NZ_CP140158.1"/>
</dbReference>
<evidence type="ECO:0000313" key="1">
    <source>
        <dbReference type="EMBL" id="WQG85678.1"/>
    </source>
</evidence>
<accession>A0ABZ0X541</accession>
<keyword evidence="2" id="KW-1185">Reference proteome</keyword>
<gene>
    <name evidence="1" type="ORF">SR900_02050</name>
</gene>
<protein>
    <recommendedName>
        <fullName evidence="3">DUF4136 domain-containing protein</fullName>
    </recommendedName>
</protein>
<dbReference type="Proteomes" id="UP001324185">
    <property type="component" value="Chromosome"/>
</dbReference>